<evidence type="ECO:0000256" key="2">
    <source>
        <dbReference type="ARBA" id="ARBA00023008"/>
    </source>
</evidence>
<dbReference type="CDD" id="cd02968">
    <property type="entry name" value="SCO"/>
    <property type="match status" value="1"/>
</dbReference>
<proteinExistence type="inferred from homology"/>
<keyword evidence="7" id="KW-1185">Reference proteome</keyword>
<name>A0A7K1SU60_9SPHI</name>
<evidence type="ECO:0000313" key="7">
    <source>
        <dbReference type="Proteomes" id="UP000462014"/>
    </source>
</evidence>
<evidence type="ECO:0000259" key="5">
    <source>
        <dbReference type="PROSITE" id="PS51352"/>
    </source>
</evidence>
<sequence>MKKLMWPVMALLAFTACNNKVKETKLPIYGTREPITKMVGGKQVTDTVYATIPPFSFVDQERQTITENDLHGKIYVADFFFTSCPSICPVMQRNMVSVAKAYQGKPDFKLVSFTIDPRHDTIPVLKEYAEKLGAKADQWYFLLGKKEDVYQLAEKNYLVSVSESNTAPGGYVHQGWLVLVDKKGRVRGAYDGTDKKQVDQLIVDVKVLMDEEENPKT</sequence>
<dbReference type="InterPro" id="IPR036249">
    <property type="entry name" value="Thioredoxin-like_sf"/>
</dbReference>
<feature type="disulfide bond" description="Redox-active" evidence="4">
    <location>
        <begin position="84"/>
        <end position="88"/>
    </location>
</feature>
<dbReference type="InterPro" id="IPR003782">
    <property type="entry name" value="SCO1/SenC"/>
</dbReference>
<protein>
    <submittedName>
        <fullName evidence="6">SCO family protein</fullName>
    </submittedName>
</protein>
<comment type="caution">
    <text evidence="6">The sequence shown here is derived from an EMBL/GenBank/DDBJ whole genome shotgun (WGS) entry which is preliminary data.</text>
</comment>
<dbReference type="PROSITE" id="PS51257">
    <property type="entry name" value="PROKAR_LIPOPROTEIN"/>
    <property type="match status" value="1"/>
</dbReference>
<dbReference type="PANTHER" id="PTHR12151:SF25">
    <property type="entry name" value="LINALOOL DEHYDRATASE_ISOMERASE DOMAIN-CONTAINING PROTEIN"/>
    <property type="match status" value="1"/>
</dbReference>
<feature type="domain" description="Thioredoxin" evidence="5">
    <location>
        <begin position="46"/>
        <end position="210"/>
    </location>
</feature>
<comment type="similarity">
    <text evidence="1">Belongs to the SCO1/2 family.</text>
</comment>
<dbReference type="EMBL" id="WPIK01000003">
    <property type="protein sequence ID" value="MVN20797.1"/>
    <property type="molecule type" value="Genomic_DNA"/>
</dbReference>
<dbReference type="AlphaFoldDB" id="A0A7K1SU60"/>
<evidence type="ECO:0000256" key="4">
    <source>
        <dbReference type="PIRSR" id="PIRSR603782-2"/>
    </source>
</evidence>
<evidence type="ECO:0000256" key="3">
    <source>
        <dbReference type="PIRSR" id="PIRSR603782-1"/>
    </source>
</evidence>
<dbReference type="PROSITE" id="PS51352">
    <property type="entry name" value="THIOREDOXIN_2"/>
    <property type="match status" value="1"/>
</dbReference>
<keyword evidence="2 3" id="KW-0186">Copper</keyword>
<accession>A0A7K1SU60</accession>
<evidence type="ECO:0000256" key="1">
    <source>
        <dbReference type="ARBA" id="ARBA00010996"/>
    </source>
</evidence>
<keyword evidence="3" id="KW-0479">Metal-binding</keyword>
<evidence type="ECO:0000313" key="6">
    <source>
        <dbReference type="EMBL" id="MVN20797.1"/>
    </source>
</evidence>
<feature type="binding site" evidence="3">
    <location>
        <position position="88"/>
    </location>
    <ligand>
        <name>Cu cation</name>
        <dbReference type="ChEBI" id="CHEBI:23378"/>
    </ligand>
</feature>
<reference evidence="6 7" key="1">
    <citation type="submission" date="2019-12" db="EMBL/GenBank/DDBJ databases">
        <title>Mucilaginibacter sp. HMF7410 genome sequencing and assembly.</title>
        <authorList>
            <person name="Kang H."/>
            <person name="Cha I."/>
            <person name="Kim H."/>
            <person name="Joh K."/>
        </authorList>
    </citation>
    <scope>NUCLEOTIDE SEQUENCE [LARGE SCALE GENOMIC DNA]</scope>
    <source>
        <strain evidence="6 7">HMF7410</strain>
    </source>
</reference>
<dbReference type="SUPFAM" id="SSF52833">
    <property type="entry name" value="Thioredoxin-like"/>
    <property type="match status" value="1"/>
</dbReference>
<dbReference type="InterPro" id="IPR013766">
    <property type="entry name" value="Thioredoxin_domain"/>
</dbReference>
<dbReference type="GO" id="GO:0046872">
    <property type="term" value="F:metal ion binding"/>
    <property type="evidence" value="ECO:0007669"/>
    <property type="project" value="UniProtKB-KW"/>
</dbReference>
<dbReference type="RefSeq" id="WP_157564585.1">
    <property type="nucleotide sequence ID" value="NZ_WPIK01000003.1"/>
</dbReference>
<keyword evidence="4" id="KW-1015">Disulfide bond</keyword>
<dbReference type="Pfam" id="PF02630">
    <property type="entry name" value="SCO1-SenC"/>
    <property type="match status" value="1"/>
</dbReference>
<dbReference type="PANTHER" id="PTHR12151">
    <property type="entry name" value="ELECTRON TRANSPORT PROTIN SCO1/SENC FAMILY MEMBER"/>
    <property type="match status" value="1"/>
</dbReference>
<feature type="binding site" evidence="3">
    <location>
        <position position="84"/>
    </location>
    <ligand>
        <name>Cu cation</name>
        <dbReference type="ChEBI" id="CHEBI:23378"/>
    </ligand>
</feature>
<feature type="binding site" evidence="3">
    <location>
        <position position="173"/>
    </location>
    <ligand>
        <name>Cu cation</name>
        <dbReference type="ChEBI" id="CHEBI:23378"/>
    </ligand>
</feature>
<dbReference type="Gene3D" id="3.40.30.10">
    <property type="entry name" value="Glutaredoxin"/>
    <property type="match status" value="1"/>
</dbReference>
<dbReference type="Proteomes" id="UP000462014">
    <property type="component" value="Unassembled WGS sequence"/>
</dbReference>
<organism evidence="6 7">
    <name type="scientific">Mucilaginibacter arboris</name>
    <dbReference type="NCBI Taxonomy" id="2682090"/>
    <lineage>
        <taxon>Bacteria</taxon>
        <taxon>Pseudomonadati</taxon>
        <taxon>Bacteroidota</taxon>
        <taxon>Sphingobacteriia</taxon>
        <taxon>Sphingobacteriales</taxon>
        <taxon>Sphingobacteriaceae</taxon>
        <taxon>Mucilaginibacter</taxon>
    </lineage>
</organism>
<gene>
    <name evidence="6" type="ORF">GO621_04530</name>
</gene>